<feature type="compositionally biased region" description="Basic residues" evidence="14">
    <location>
        <begin position="1525"/>
        <end position="1536"/>
    </location>
</feature>
<dbReference type="Gene3D" id="3.30.40.10">
    <property type="entry name" value="Zinc/RING finger domain, C3HC4 (zinc finger)"/>
    <property type="match status" value="1"/>
</dbReference>
<feature type="region of interest" description="Disordered" evidence="14">
    <location>
        <begin position="1217"/>
        <end position="1241"/>
    </location>
</feature>
<evidence type="ECO:0000256" key="9">
    <source>
        <dbReference type="ARBA" id="ARBA00023163"/>
    </source>
</evidence>
<dbReference type="GO" id="GO:0010557">
    <property type="term" value="P:positive regulation of macromolecule biosynthetic process"/>
    <property type="evidence" value="ECO:0007669"/>
    <property type="project" value="UniProtKB-ARBA"/>
</dbReference>
<keyword evidence="3" id="KW-0479">Metal-binding</keyword>
<dbReference type="GeneID" id="89941977"/>
<feature type="compositionally biased region" description="Polar residues" evidence="14">
    <location>
        <begin position="1222"/>
        <end position="1234"/>
    </location>
</feature>
<feature type="compositionally biased region" description="Basic and acidic residues" evidence="14">
    <location>
        <begin position="961"/>
        <end position="978"/>
    </location>
</feature>
<feature type="compositionally biased region" description="Basic and acidic residues" evidence="14">
    <location>
        <begin position="459"/>
        <end position="475"/>
    </location>
</feature>
<feature type="compositionally biased region" description="Low complexity" evidence="14">
    <location>
        <begin position="916"/>
        <end position="929"/>
    </location>
</feature>
<name>A0AAN6YRP0_9PEZI</name>
<reference evidence="17" key="2">
    <citation type="submission" date="2023-05" db="EMBL/GenBank/DDBJ databases">
        <authorList>
            <consortium name="Lawrence Berkeley National Laboratory"/>
            <person name="Steindorff A."/>
            <person name="Hensen N."/>
            <person name="Bonometti L."/>
            <person name="Westerberg I."/>
            <person name="Brannstrom I.O."/>
            <person name="Guillou S."/>
            <person name="Cros-Aarteil S."/>
            <person name="Calhoun S."/>
            <person name="Haridas S."/>
            <person name="Kuo A."/>
            <person name="Mondo S."/>
            <person name="Pangilinan J."/>
            <person name="Riley R."/>
            <person name="Labutti K."/>
            <person name="Andreopoulos B."/>
            <person name="Lipzen A."/>
            <person name="Chen C."/>
            <person name="Yanf M."/>
            <person name="Daum C."/>
            <person name="Ng V."/>
            <person name="Clum A."/>
            <person name="Ohm R."/>
            <person name="Martin F."/>
            <person name="Silar P."/>
            <person name="Natvig D."/>
            <person name="Lalanne C."/>
            <person name="Gautier V."/>
            <person name="Ament-Velasquez S.L."/>
            <person name="Kruys A."/>
            <person name="Hutchinson M.I."/>
            <person name="Powell A.J."/>
            <person name="Barry K."/>
            <person name="Miller A.N."/>
            <person name="Grigoriev I.V."/>
            <person name="Debuchy R."/>
            <person name="Gladieux P."/>
            <person name="Thoren M.H."/>
            <person name="Johannesson H."/>
        </authorList>
    </citation>
    <scope>NUCLEOTIDE SEQUENCE</scope>
    <source>
        <strain evidence="17">CBS 508.74</strain>
    </source>
</reference>
<dbReference type="CDD" id="cd12438">
    <property type="entry name" value="RRM_CNOT4"/>
    <property type="match status" value="1"/>
</dbReference>
<keyword evidence="6 12" id="KW-0694">RNA-binding</keyword>
<evidence type="ECO:0000259" key="15">
    <source>
        <dbReference type="PROSITE" id="PS50089"/>
    </source>
</evidence>
<evidence type="ECO:0000256" key="3">
    <source>
        <dbReference type="ARBA" id="ARBA00022723"/>
    </source>
</evidence>
<feature type="region of interest" description="Disordered" evidence="14">
    <location>
        <begin position="874"/>
        <end position="1055"/>
    </location>
</feature>
<reference evidence="17" key="1">
    <citation type="journal article" date="2023" name="Mol. Phylogenet. Evol.">
        <title>Genome-scale phylogeny and comparative genomics of the fungal order Sordariales.</title>
        <authorList>
            <person name="Hensen N."/>
            <person name="Bonometti L."/>
            <person name="Westerberg I."/>
            <person name="Brannstrom I.O."/>
            <person name="Guillou S."/>
            <person name="Cros-Aarteil S."/>
            <person name="Calhoun S."/>
            <person name="Haridas S."/>
            <person name="Kuo A."/>
            <person name="Mondo S."/>
            <person name="Pangilinan J."/>
            <person name="Riley R."/>
            <person name="LaButti K."/>
            <person name="Andreopoulos B."/>
            <person name="Lipzen A."/>
            <person name="Chen C."/>
            <person name="Yan M."/>
            <person name="Daum C."/>
            <person name="Ng V."/>
            <person name="Clum A."/>
            <person name="Steindorff A."/>
            <person name="Ohm R.A."/>
            <person name="Martin F."/>
            <person name="Silar P."/>
            <person name="Natvig D.O."/>
            <person name="Lalanne C."/>
            <person name="Gautier V."/>
            <person name="Ament-Velasquez S.L."/>
            <person name="Kruys A."/>
            <person name="Hutchinson M.I."/>
            <person name="Powell A.J."/>
            <person name="Barry K."/>
            <person name="Miller A.N."/>
            <person name="Grigoriev I.V."/>
            <person name="Debuchy R."/>
            <person name="Gladieux P."/>
            <person name="Hiltunen Thoren M."/>
            <person name="Johannesson H."/>
        </authorList>
    </citation>
    <scope>NUCLEOTIDE SEQUENCE</scope>
    <source>
        <strain evidence="17">CBS 508.74</strain>
    </source>
</reference>
<gene>
    <name evidence="17" type="ORF">N656DRAFT_799282</name>
</gene>
<feature type="region of interest" description="Disordered" evidence="14">
    <location>
        <begin position="690"/>
        <end position="724"/>
    </location>
</feature>
<feature type="compositionally biased region" description="Basic residues" evidence="14">
    <location>
        <begin position="699"/>
        <end position="710"/>
    </location>
</feature>
<feature type="compositionally biased region" description="Polar residues" evidence="14">
    <location>
        <begin position="818"/>
        <end position="830"/>
    </location>
</feature>
<evidence type="ECO:0000256" key="6">
    <source>
        <dbReference type="ARBA" id="ARBA00022884"/>
    </source>
</evidence>
<dbReference type="PROSITE" id="PS50089">
    <property type="entry name" value="ZF_RING_2"/>
    <property type="match status" value="1"/>
</dbReference>
<feature type="compositionally biased region" description="Low complexity" evidence="14">
    <location>
        <begin position="986"/>
        <end position="999"/>
    </location>
</feature>
<dbReference type="CDD" id="cd16618">
    <property type="entry name" value="mRING-HC-C4C4_CNOT4"/>
    <property type="match status" value="1"/>
</dbReference>
<comment type="subcellular location">
    <subcellularLocation>
        <location evidence="1">Nucleus</location>
    </subcellularLocation>
</comment>
<feature type="region of interest" description="Disordered" evidence="14">
    <location>
        <begin position="1525"/>
        <end position="1591"/>
    </location>
</feature>
<evidence type="ECO:0000256" key="14">
    <source>
        <dbReference type="SAM" id="MobiDB-lite"/>
    </source>
</evidence>
<accession>A0AAN6YRP0</accession>
<dbReference type="GO" id="GO:0003723">
    <property type="term" value="F:RNA binding"/>
    <property type="evidence" value="ECO:0007669"/>
    <property type="project" value="UniProtKB-UniRule"/>
</dbReference>
<feature type="compositionally biased region" description="Low complexity" evidence="14">
    <location>
        <begin position="317"/>
        <end position="337"/>
    </location>
</feature>
<dbReference type="FunFam" id="3.30.40.10:FF:000006">
    <property type="entry name" value="CCR4-NOT transcription complex subunit 4"/>
    <property type="match status" value="1"/>
</dbReference>
<dbReference type="InterPro" id="IPR003954">
    <property type="entry name" value="RRM_euk-type"/>
</dbReference>
<dbReference type="InterPro" id="IPR000504">
    <property type="entry name" value="RRM_dom"/>
</dbReference>
<feature type="region of interest" description="Disordered" evidence="14">
    <location>
        <begin position="237"/>
        <end position="380"/>
    </location>
</feature>
<dbReference type="Proteomes" id="UP001302812">
    <property type="component" value="Unassembled WGS sequence"/>
</dbReference>
<dbReference type="InterPro" id="IPR034261">
    <property type="entry name" value="CNOT4_RRM"/>
</dbReference>
<dbReference type="GO" id="GO:0005634">
    <property type="term" value="C:nucleus"/>
    <property type="evidence" value="ECO:0007669"/>
    <property type="project" value="UniProtKB-SubCell"/>
</dbReference>
<dbReference type="InterPro" id="IPR039515">
    <property type="entry name" value="NOT4_mRING-HC-C4C4"/>
</dbReference>
<dbReference type="PANTHER" id="PTHR12603:SF0">
    <property type="entry name" value="CCR4-NOT TRANSCRIPTION COMPLEX SUBUNIT 4"/>
    <property type="match status" value="1"/>
</dbReference>
<feature type="coiled-coil region" evidence="13">
    <location>
        <begin position="1598"/>
        <end position="1632"/>
    </location>
</feature>
<feature type="compositionally biased region" description="Polar residues" evidence="14">
    <location>
        <begin position="239"/>
        <end position="259"/>
    </location>
</feature>
<keyword evidence="7" id="KW-0805">Transcription regulation</keyword>
<feature type="region of interest" description="Disordered" evidence="14">
    <location>
        <begin position="1092"/>
        <end position="1198"/>
    </location>
</feature>
<dbReference type="SUPFAM" id="SSF54928">
    <property type="entry name" value="RNA-binding domain, RBD"/>
    <property type="match status" value="1"/>
</dbReference>
<dbReference type="SUPFAM" id="SSF57850">
    <property type="entry name" value="RING/U-box"/>
    <property type="match status" value="1"/>
</dbReference>
<dbReference type="PANTHER" id="PTHR12603">
    <property type="entry name" value="CCR4-NOT TRANSCRIPTION COMPLEX RELATED"/>
    <property type="match status" value="1"/>
</dbReference>
<feature type="compositionally biased region" description="Basic and acidic residues" evidence="14">
    <location>
        <begin position="1184"/>
        <end position="1198"/>
    </location>
</feature>
<evidence type="ECO:0000256" key="13">
    <source>
        <dbReference type="SAM" id="Coils"/>
    </source>
</evidence>
<dbReference type="GO" id="GO:0051254">
    <property type="term" value="P:positive regulation of RNA metabolic process"/>
    <property type="evidence" value="ECO:0007669"/>
    <property type="project" value="UniProtKB-ARBA"/>
</dbReference>
<evidence type="ECO:0000256" key="1">
    <source>
        <dbReference type="ARBA" id="ARBA00004123"/>
    </source>
</evidence>
<feature type="compositionally biased region" description="Low complexity" evidence="14">
    <location>
        <begin position="832"/>
        <end position="852"/>
    </location>
</feature>
<keyword evidence="2" id="KW-0678">Repressor</keyword>
<dbReference type="InterPro" id="IPR013083">
    <property type="entry name" value="Znf_RING/FYVE/PHD"/>
</dbReference>
<dbReference type="InterPro" id="IPR035979">
    <property type="entry name" value="RBD_domain_sf"/>
</dbReference>
<feature type="compositionally biased region" description="Polar residues" evidence="14">
    <location>
        <begin position="1162"/>
        <end position="1174"/>
    </location>
</feature>
<dbReference type="Pfam" id="PF14570">
    <property type="entry name" value="zf-RING_4"/>
    <property type="match status" value="1"/>
</dbReference>
<dbReference type="InterPro" id="IPR039780">
    <property type="entry name" value="Mot2"/>
</dbReference>
<keyword evidence="5" id="KW-0862">Zinc</keyword>
<evidence type="ECO:0000256" key="11">
    <source>
        <dbReference type="PROSITE-ProRule" id="PRU00175"/>
    </source>
</evidence>
<feature type="compositionally biased region" description="Low complexity" evidence="14">
    <location>
        <begin position="1135"/>
        <end position="1149"/>
    </location>
</feature>
<keyword evidence="18" id="KW-1185">Reference proteome</keyword>
<feature type="compositionally biased region" description="Low complexity" evidence="14">
    <location>
        <begin position="1565"/>
        <end position="1580"/>
    </location>
</feature>
<feature type="compositionally biased region" description="Polar residues" evidence="14">
    <location>
        <begin position="1041"/>
        <end position="1051"/>
    </location>
</feature>
<feature type="domain" description="RING-type" evidence="15">
    <location>
        <begin position="15"/>
        <end position="58"/>
    </location>
</feature>
<evidence type="ECO:0008006" key="19">
    <source>
        <dbReference type="Google" id="ProtNLM"/>
    </source>
</evidence>
<dbReference type="EMBL" id="MU853346">
    <property type="protein sequence ID" value="KAK4111444.1"/>
    <property type="molecule type" value="Genomic_DNA"/>
</dbReference>
<dbReference type="GO" id="GO:0008270">
    <property type="term" value="F:zinc ion binding"/>
    <property type="evidence" value="ECO:0007669"/>
    <property type="project" value="UniProtKB-KW"/>
</dbReference>
<keyword evidence="4 11" id="KW-0863">Zinc-finger</keyword>
<evidence type="ECO:0000256" key="4">
    <source>
        <dbReference type="ARBA" id="ARBA00022771"/>
    </source>
</evidence>
<keyword evidence="10" id="KW-0539">Nucleus</keyword>
<organism evidence="17 18">
    <name type="scientific">Canariomyces notabilis</name>
    <dbReference type="NCBI Taxonomy" id="2074819"/>
    <lineage>
        <taxon>Eukaryota</taxon>
        <taxon>Fungi</taxon>
        <taxon>Dikarya</taxon>
        <taxon>Ascomycota</taxon>
        <taxon>Pezizomycotina</taxon>
        <taxon>Sordariomycetes</taxon>
        <taxon>Sordariomycetidae</taxon>
        <taxon>Sordariales</taxon>
        <taxon>Chaetomiaceae</taxon>
        <taxon>Canariomyces</taxon>
    </lineage>
</organism>
<keyword evidence="8 13" id="KW-0175">Coiled coil</keyword>
<dbReference type="PROSITE" id="PS50102">
    <property type="entry name" value="RRM"/>
    <property type="match status" value="1"/>
</dbReference>
<dbReference type="SMART" id="SM00361">
    <property type="entry name" value="RRM_1"/>
    <property type="match status" value="1"/>
</dbReference>
<evidence type="ECO:0000256" key="2">
    <source>
        <dbReference type="ARBA" id="ARBA00022491"/>
    </source>
</evidence>
<dbReference type="GO" id="GO:0016567">
    <property type="term" value="P:protein ubiquitination"/>
    <property type="evidence" value="ECO:0007669"/>
    <property type="project" value="TreeGrafter"/>
</dbReference>
<feature type="compositionally biased region" description="Low complexity" evidence="14">
    <location>
        <begin position="448"/>
        <end position="457"/>
    </location>
</feature>
<dbReference type="GO" id="GO:0061630">
    <property type="term" value="F:ubiquitin protein ligase activity"/>
    <property type="evidence" value="ECO:0007669"/>
    <property type="project" value="UniProtKB-ARBA"/>
</dbReference>
<evidence type="ECO:0000313" key="18">
    <source>
        <dbReference type="Proteomes" id="UP001302812"/>
    </source>
</evidence>
<feature type="region of interest" description="Disordered" evidence="14">
    <location>
        <begin position="401"/>
        <end position="483"/>
    </location>
</feature>
<evidence type="ECO:0000259" key="16">
    <source>
        <dbReference type="PROSITE" id="PS50102"/>
    </source>
</evidence>
<evidence type="ECO:0000256" key="10">
    <source>
        <dbReference type="ARBA" id="ARBA00023242"/>
    </source>
</evidence>
<dbReference type="InterPro" id="IPR012677">
    <property type="entry name" value="Nucleotide-bd_a/b_plait_sf"/>
</dbReference>
<evidence type="ECO:0000256" key="8">
    <source>
        <dbReference type="ARBA" id="ARBA00023054"/>
    </source>
</evidence>
<sequence>MAPQDTYIDDEEDCCPLCIEEFDLSDRNFRPCPCGYQICQFCFNNIRNNMNGLCPACRRPYDDKTIQWKMVTQEEIAEFQRNIQKNQKKRAAEQRQREAQKREAEKENRKNLVGVRVVQKNLVYVTGLTPTVREEELLKSLRRHEFFGQYGNILKISISSRKGNDGQNQSLGVYVTFEKKEDAARCILAVNGSQNGDRILRAQLGTTKYCSAWLRHEQCTNRQCMFLHELGDEEDSYSRQDLSSMNSISSQRPIQNPGTSRSASRQQAHQSPAPALAQPMVRSSSKDGSDNGDAPALPPSANWARNPQVRSRRGSHATSGAAPSPAISSALPATAESAVEEASADSPAAGPSTKATPSANLSKPPTPPAQKAKRASQDALKSLLKSLESCSLKWPKLANEDELSKLYPPLFDSRGGMRRRAMRAAEDTSSVGDQQSGGAREASEGEPESSGSLALGGEPEDRDHSRDPHSYDPHRIAQPPIQRSNTEGLFGQAVGASFTAQATANLGSVGARTMTPQQPAFMRQPGAFVDHLSAQANLFQGQGHNRQGSRFSFANDGRDAASATSVKLTANPRIMAQQSSMMPSSFHNQPGSQYYASSMPGPPPGLKSTGTPPGVFGQHGFGSAAFGGASKDSNEILQLFGRGRAAGTQAHEAVKRELMFYPFPNQYPPSTSSTPAPASSRLAMLYGSQPGAFQDLGSKQKKKGKKHRHANTSSSGGSGSADLADPSILQATRMQSQQHLQQQSNAALGQGLFGGQSQDDDLLAMDEVRTSIEALVADEPIDANIRQPPGTFEPFGRLKTPSVPPGLGLPNAHPSPAVSHSSLQATSTGRHTPPVALPKVPVKPPVATVSSPLSGKKTIAQPVTEAKKNIKALAAESGLSKEINSKAKSQKLLQDEEFPALGSPKPQRAATPVVQPKAPAGKAASAGSKKPAEKTKDVDTAKEEPVSAPARGETPKPVARAAEKIPEKTAEKKVEKRPVPGILNIAAATKAAQMKNAEAQSTDKSAADRDSAFPALPTPTAASVSSPLARTAPKTLRVVSTPKTETPSTPVNGPASILAAPVARAVAAAAIRPETPASELISDSASIISASISASRTNSPPPSKIGSAPMRATTKSQQRKQRKEALKKEAATISAQPAKAEPAEIAPIIGRKKKQKKDKPNSRNATPTESSSENPLAPQTMPADEVKENDEVKDAKEVKEVKEVKEIKEVKEVREVKEESSTYRSTANETTTLTDEPHNRYGDLKGKMAEARKNLDHSTTPRIMPTPAAVLRDLQEAGLVSGNIDDLAFLKSVSAQLDKWKNDPNNAGLRDLAARNTMTPTKSIVTEDDQTALMAGNPVRKVVDGVRILLTPNGDCVRNLSPEEEDRFLELQQLVATSITNPAAFVSPRHEAGGGFSLIKGRAVPNGPPSYFPPGPGAYPSDPVNKIQREEAIYYINQYVLPRLNLNARDMSLPKAMSSWTTDPRGTAAQAAANLSSVAPWLYGGISPSSHGADVDVDVTADAAAPELNYPGPIGAFADPLHHIPHHLQPHSHPHFPHPGFAPYLDLPNGSPGSQPPLADEIRDSSANSGNNTNASTNKSPMSYHSPGPFGNVPLMSLEDAEQALAAARKETEKLEKSLNQLMKKNRKLLLSMAGGAASSASPTATAVLAGGAASGGGGH</sequence>
<dbReference type="GO" id="GO:0000956">
    <property type="term" value="P:nuclear-transcribed mRNA catabolic process"/>
    <property type="evidence" value="ECO:0007669"/>
    <property type="project" value="UniProtKB-ARBA"/>
</dbReference>
<evidence type="ECO:0000256" key="5">
    <source>
        <dbReference type="ARBA" id="ARBA00022833"/>
    </source>
</evidence>
<feature type="compositionally biased region" description="Basic and acidic residues" evidence="14">
    <location>
        <begin position="90"/>
        <end position="107"/>
    </location>
</feature>
<dbReference type="SMART" id="SM00360">
    <property type="entry name" value="RRM"/>
    <property type="match status" value="1"/>
</dbReference>
<dbReference type="RefSeq" id="XP_064669014.1">
    <property type="nucleotide sequence ID" value="XM_064817852.1"/>
</dbReference>
<dbReference type="FunFam" id="3.30.70.330:FF:000257">
    <property type="entry name" value="CCR4-NOT core complex subunit Not4"/>
    <property type="match status" value="1"/>
</dbReference>
<protein>
    <recommendedName>
        <fullName evidence="19">General negative regulator of transcription subunit 4</fullName>
    </recommendedName>
</protein>
<feature type="region of interest" description="Disordered" evidence="14">
    <location>
        <begin position="797"/>
        <end position="854"/>
    </location>
</feature>
<comment type="caution">
    <text evidence="17">The sequence shown here is derived from an EMBL/GenBank/DDBJ whole genome shotgun (WGS) entry which is preliminary data.</text>
</comment>
<evidence type="ECO:0000256" key="7">
    <source>
        <dbReference type="ARBA" id="ARBA00023015"/>
    </source>
</evidence>
<evidence type="ECO:0000256" key="12">
    <source>
        <dbReference type="PROSITE-ProRule" id="PRU00176"/>
    </source>
</evidence>
<dbReference type="Pfam" id="PF00076">
    <property type="entry name" value="RRM_1"/>
    <property type="match status" value="1"/>
</dbReference>
<dbReference type="Gene3D" id="3.30.70.330">
    <property type="match status" value="1"/>
</dbReference>
<feature type="compositionally biased region" description="Low complexity" evidence="14">
    <location>
        <begin position="260"/>
        <end position="275"/>
    </location>
</feature>
<dbReference type="GO" id="GO:0030015">
    <property type="term" value="C:CCR4-NOT core complex"/>
    <property type="evidence" value="ECO:0007669"/>
    <property type="project" value="UniProtKB-ARBA"/>
</dbReference>
<feature type="domain" description="RRM" evidence="16">
    <location>
        <begin position="121"/>
        <end position="207"/>
    </location>
</feature>
<feature type="region of interest" description="Disordered" evidence="14">
    <location>
        <begin position="86"/>
        <end position="107"/>
    </location>
</feature>
<dbReference type="InterPro" id="IPR001841">
    <property type="entry name" value="Znf_RING"/>
</dbReference>
<evidence type="ECO:0000313" key="17">
    <source>
        <dbReference type="EMBL" id="KAK4111444.1"/>
    </source>
</evidence>
<proteinExistence type="predicted"/>
<feature type="compositionally biased region" description="Basic and acidic residues" evidence="14">
    <location>
        <begin position="930"/>
        <end position="945"/>
    </location>
</feature>
<keyword evidence="9" id="KW-0804">Transcription</keyword>
<feature type="compositionally biased region" description="Polar residues" evidence="14">
    <location>
        <begin position="353"/>
        <end position="363"/>
    </location>
</feature>